<comment type="caution">
    <text evidence="2">The sequence shown here is derived from an EMBL/GenBank/DDBJ whole genome shotgun (WGS) entry which is preliminary data.</text>
</comment>
<dbReference type="SUPFAM" id="SSF111369">
    <property type="entry name" value="HlyD-like secretion proteins"/>
    <property type="match status" value="1"/>
</dbReference>
<evidence type="ECO:0000256" key="1">
    <source>
        <dbReference type="SAM" id="SignalP"/>
    </source>
</evidence>
<dbReference type="PANTHER" id="PTHR30469">
    <property type="entry name" value="MULTIDRUG RESISTANCE PROTEIN MDTA"/>
    <property type="match status" value="1"/>
</dbReference>
<dbReference type="GO" id="GO:0015562">
    <property type="term" value="F:efflux transmembrane transporter activity"/>
    <property type="evidence" value="ECO:0007669"/>
    <property type="project" value="TreeGrafter"/>
</dbReference>
<evidence type="ECO:0000313" key="2">
    <source>
        <dbReference type="EMBL" id="ODR99979.1"/>
    </source>
</evidence>
<dbReference type="Gene3D" id="1.10.287.470">
    <property type="entry name" value="Helix hairpin bin"/>
    <property type="match status" value="1"/>
</dbReference>
<protein>
    <submittedName>
        <fullName evidence="2">Uncharacterized protein</fullName>
    </submittedName>
</protein>
<name>A0A1E3W2L3_9HYPH</name>
<dbReference type="PANTHER" id="PTHR30469:SF11">
    <property type="entry name" value="BLL4320 PROTEIN"/>
    <property type="match status" value="1"/>
</dbReference>
<keyword evidence="3" id="KW-1185">Reference proteome</keyword>
<accession>A0A1E3W2L3</accession>
<proteinExistence type="predicted"/>
<sequence>MDWRLTTTTRSRSGLRRNALGSLALAAVCVAAAAYPDAPADAQPVPPVETETVHKSPVIRKLELSGSVSSPHASQISTLVAGLVSTVHFDSGAFVKKGDLLLELDSELEEAAFEQAQAHAAQAAGEVKDAKRRLGIAESLAKRKYGPQNEVEARQAEVEIDTATYDSYVAEQKRRAVLLDRHNLLRRLTG</sequence>
<evidence type="ECO:0000313" key="3">
    <source>
        <dbReference type="Proteomes" id="UP000094501"/>
    </source>
</evidence>
<dbReference type="STRING" id="1774968.AUC68_02415"/>
<gene>
    <name evidence="2" type="ORF">AUC68_02415</name>
</gene>
<keyword evidence="1" id="KW-0732">Signal</keyword>
<dbReference type="AlphaFoldDB" id="A0A1E3W2L3"/>
<dbReference type="Proteomes" id="UP000094501">
    <property type="component" value="Unassembled WGS sequence"/>
</dbReference>
<feature type="chain" id="PRO_5009139036" evidence="1">
    <location>
        <begin position="34"/>
        <end position="190"/>
    </location>
</feature>
<dbReference type="GO" id="GO:1990281">
    <property type="term" value="C:efflux pump complex"/>
    <property type="evidence" value="ECO:0007669"/>
    <property type="project" value="TreeGrafter"/>
</dbReference>
<feature type="signal peptide" evidence="1">
    <location>
        <begin position="1"/>
        <end position="33"/>
    </location>
</feature>
<dbReference type="EMBL" id="LPWG01000010">
    <property type="protein sequence ID" value="ODR99979.1"/>
    <property type="molecule type" value="Genomic_DNA"/>
</dbReference>
<organism evidence="2 3">
    <name type="scientific">Methyloceanibacter methanicus</name>
    <dbReference type="NCBI Taxonomy" id="1774968"/>
    <lineage>
        <taxon>Bacteria</taxon>
        <taxon>Pseudomonadati</taxon>
        <taxon>Pseudomonadota</taxon>
        <taxon>Alphaproteobacteria</taxon>
        <taxon>Hyphomicrobiales</taxon>
        <taxon>Hyphomicrobiaceae</taxon>
        <taxon>Methyloceanibacter</taxon>
    </lineage>
</organism>
<reference evidence="2 3" key="1">
    <citation type="journal article" date="2016" name="Environ. Microbiol.">
        <title>New Methyloceanibacter diversity from North Sea sediments includes methanotroph containing solely the soluble methane monooxygenase.</title>
        <authorList>
            <person name="Vekeman B."/>
            <person name="Kerckhof F.M."/>
            <person name="Cremers G."/>
            <person name="de Vos P."/>
            <person name="Vandamme P."/>
            <person name="Boon N."/>
            <person name="Op den Camp H.J."/>
            <person name="Heylen K."/>
        </authorList>
    </citation>
    <scope>NUCLEOTIDE SEQUENCE [LARGE SCALE GENOMIC DNA]</scope>
    <source>
        <strain evidence="2 3">R-67174</strain>
    </source>
</reference>
<dbReference type="Gene3D" id="2.40.50.100">
    <property type="match status" value="1"/>
</dbReference>